<accession>D9SW49</accession>
<evidence type="ECO:0000313" key="1">
    <source>
        <dbReference type="EMBL" id="ADL51193.1"/>
    </source>
</evidence>
<keyword evidence="2" id="KW-1185">Reference proteome</keyword>
<protein>
    <submittedName>
        <fullName evidence="1">Uncharacterized protein</fullName>
    </submittedName>
</protein>
<gene>
    <name evidence="1" type="ordered locus">Clocel_1440</name>
</gene>
<sequence>MYRNIDWLEPWDSLCTEGSSFERQLYKELGKNHKLYNKKVTVIGRRYDCDDFLFEVNDTEFKFAVVHLTFSGRDETGTYPRTKLYKDLDDWINRCMIPDHNEF</sequence>
<reference evidence="1 2" key="1">
    <citation type="submission" date="2010-08" db="EMBL/GenBank/DDBJ databases">
        <title>Complete sequence of Clostridium cellulovorans 743B.</title>
        <authorList>
            <consortium name="US DOE Joint Genome Institute"/>
            <person name="Lucas S."/>
            <person name="Copeland A."/>
            <person name="Lapidus A."/>
            <person name="Cheng J.-F."/>
            <person name="Bruce D."/>
            <person name="Goodwin L."/>
            <person name="Pitluck S."/>
            <person name="Chertkov O."/>
            <person name="Detter J.C."/>
            <person name="Han C."/>
            <person name="Tapia R."/>
            <person name="Land M."/>
            <person name="Hauser L."/>
            <person name="Chang Y.-J."/>
            <person name="Jeffries C."/>
            <person name="Kyrpides N."/>
            <person name="Ivanova N."/>
            <person name="Mikhailova N."/>
            <person name="Hemme C.L."/>
            <person name="Woyke T."/>
        </authorList>
    </citation>
    <scope>NUCLEOTIDE SEQUENCE [LARGE SCALE GENOMIC DNA]</scope>
    <source>
        <strain evidence="2">ATCC 35296 / DSM 3052 / OCM 3 / 743B</strain>
    </source>
</reference>
<dbReference type="Proteomes" id="UP000002730">
    <property type="component" value="Chromosome"/>
</dbReference>
<proteinExistence type="predicted"/>
<dbReference type="eggNOG" id="ENOG5033DCN">
    <property type="taxonomic scope" value="Bacteria"/>
</dbReference>
<name>D9SW49_CLOC7</name>
<dbReference type="STRING" id="573061.Clocel_1440"/>
<dbReference type="HOGENOM" id="CLU_165413_0_0_9"/>
<dbReference type="OrthoDB" id="215765at2"/>
<dbReference type="AlphaFoldDB" id="D9SW49"/>
<evidence type="ECO:0000313" key="2">
    <source>
        <dbReference type="Proteomes" id="UP000002730"/>
    </source>
</evidence>
<organism evidence="1 2">
    <name type="scientific">Clostridium cellulovorans (strain ATCC 35296 / DSM 3052 / OCM 3 / 743B)</name>
    <dbReference type="NCBI Taxonomy" id="573061"/>
    <lineage>
        <taxon>Bacteria</taxon>
        <taxon>Bacillati</taxon>
        <taxon>Bacillota</taxon>
        <taxon>Clostridia</taxon>
        <taxon>Eubacteriales</taxon>
        <taxon>Clostridiaceae</taxon>
        <taxon>Clostridium</taxon>
    </lineage>
</organism>
<dbReference type="RefSeq" id="WP_010075940.1">
    <property type="nucleotide sequence ID" value="NC_014393.1"/>
</dbReference>
<dbReference type="EMBL" id="CP002160">
    <property type="protein sequence ID" value="ADL51193.1"/>
    <property type="molecule type" value="Genomic_DNA"/>
</dbReference>
<dbReference type="KEGG" id="ccb:Clocel_1440"/>